<dbReference type="AlphaFoldDB" id="A0A7C9RN04"/>
<comment type="caution">
    <text evidence="2">The sequence shown here is derived from an EMBL/GenBank/DDBJ whole genome shotgun (WGS) entry which is preliminary data.</text>
</comment>
<keyword evidence="1" id="KW-0472">Membrane</keyword>
<sequence>MIRSPVSGIGFGLRSARVASFRLTNAVAASLAVASLSLCLVVTVTALSIKVVAAMPIAG</sequence>
<keyword evidence="3" id="KW-1185">Reference proteome</keyword>
<gene>
    <name evidence="2" type="ORF">G4V63_27400</name>
</gene>
<evidence type="ECO:0000256" key="1">
    <source>
        <dbReference type="SAM" id="Phobius"/>
    </source>
</evidence>
<keyword evidence="1" id="KW-0812">Transmembrane</keyword>
<keyword evidence="1" id="KW-1133">Transmembrane helix</keyword>
<name>A0A7C9RN04_9BRAD</name>
<dbReference type="Proteomes" id="UP000480266">
    <property type="component" value="Unassembled WGS sequence"/>
</dbReference>
<accession>A0A7C9RN04</accession>
<feature type="transmembrane region" description="Helical" evidence="1">
    <location>
        <begin position="27"/>
        <end position="53"/>
    </location>
</feature>
<protein>
    <submittedName>
        <fullName evidence="2">Uncharacterized protein</fullName>
    </submittedName>
</protein>
<organism evidence="2 3">
    <name type="scientific">Candidatus Afipia apatlaquensis</name>
    <dbReference type="NCBI Taxonomy" id="2712852"/>
    <lineage>
        <taxon>Bacteria</taxon>
        <taxon>Pseudomonadati</taxon>
        <taxon>Pseudomonadota</taxon>
        <taxon>Alphaproteobacteria</taxon>
        <taxon>Hyphomicrobiales</taxon>
        <taxon>Nitrobacteraceae</taxon>
        <taxon>Afipia</taxon>
    </lineage>
</organism>
<reference evidence="2" key="1">
    <citation type="submission" date="2020-02" db="EMBL/GenBank/DDBJ databases">
        <title>Draft genome sequence of Candidatus Afipia apatlaquensis IBT-C3, a potential strain for decolorization of textile dyes.</title>
        <authorList>
            <person name="Sanchez-Reyes A."/>
            <person name="Breton-Deval L."/>
            <person name="Mangelson H."/>
            <person name="Sanchez-Flores A."/>
        </authorList>
    </citation>
    <scope>NUCLEOTIDE SEQUENCE [LARGE SCALE GENOMIC DNA]</scope>
    <source>
        <strain evidence="2">IBT-C3</strain>
    </source>
</reference>
<evidence type="ECO:0000313" key="3">
    <source>
        <dbReference type="Proteomes" id="UP000480266"/>
    </source>
</evidence>
<proteinExistence type="predicted"/>
<dbReference type="EMBL" id="JAAMRR010001394">
    <property type="protein sequence ID" value="NGX98796.1"/>
    <property type="molecule type" value="Genomic_DNA"/>
</dbReference>
<evidence type="ECO:0000313" key="2">
    <source>
        <dbReference type="EMBL" id="NGX98796.1"/>
    </source>
</evidence>